<evidence type="ECO:0000313" key="7">
    <source>
        <dbReference type="Proteomes" id="UP001454036"/>
    </source>
</evidence>
<evidence type="ECO:0000256" key="3">
    <source>
        <dbReference type="ARBA" id="ARBA00022821"/>
    </source>
</evidence>
<name>A0AAV3PMN8_LITER</name>
<dbReference type="AlphaFoldDB" id="A0AAV3PMN8"/>
<dbReference type="Proteomes" id="UP001454036">
    <property type="component" value="Unassembled WGS sequence"/>
</dbReference>
<dbReference type="GO" id="GO:0005524">
    <property type="term" value="F:ATP binding"/>
    <property type="evidence" value="ECO:0007669"/>
    <property type="project" value="UniProtKB-KW"/>
</dbReference>
<proteinExistence type="inferred from homology"/>
<reference evidence="6 7" key="1">
    <citation type="submission" date="2024-01" db="EMBL/GenBank/DDBJ databases">
        <title>The complete chloroplast genome sequence of Lithospermum erythrorhizon: insights into the phylogenetic relationship among Boraginaceae species and the maternal lineages of purple gromwells.</title>
        <authorList>
            <person name="Okada T."/>
            <person name="Watanabe K."/>
        </authorList>
    </citation>
    <scope>NUCLEOTIDE SEQUENCE [LARGE SCALE GENOMIC DNA]</scope>
</reference>
<feature type="domain" description="NB-ARC" evidence="5">
    <location>
        <begin position="508"/>
        <end position="632"/>
    </location>
</feature>
<gene>
    <name evidence="6" type="ORF">LIER_37507</name>
</gene>
<dbReference type="Pfam" id="PF00931">
    <property type="entry name" value="NB-ARC"/>
    <property type="match status" value="1"/>
</dbReference>
<evidence type="ECO:0000256" key="1">
    <source>
        <dbReference type="ARBA" id="ARBA00008894"/>
    </source>
</evidence>
<sequence>MSSGMEDISISISLLENREKYYEGTENGSRLKDHIKSLRNGLQFLGKLYNLSIDGNLAYNLKHLAVDMKHKLTAYEEENGVLDIMKLEHEYENLRGMMRNLVIESRNSNYSRRSFRIFQKYVDSKDNYRRIIDLLLENISEVQSTWYHNNNATTALVRRVRELKMALHYYKPLYRCLVHPTHFCDALIRVPLDIVLNKAAVAIYLLLVGKKDEEVVVSSVGRVMSYDKKCRNLDIYVKFLKFSSPESSSYVKGQFYILDNLIHILEMNSDSLNDANNYLYVELKELQTFVKKERGRYMQNHYLGLTASTEVICYRAVPIVYTCYMEEVELEEDTNRNLNDILIHVIGQIKMIKQDHGPQVKIKLYDYPKVDDLGFLKFFLGHLKELQGHEKMSLIRSEIEVLHTDIHCLVSAPKTSQETVITKGLWTRIVRLAYQAEDLMDLYLVIPDSSCISTLSIIVEEVNEIKEKLLALPDKSLPVKDVSLTTSSHVHRSLPDVNNVFVGFREDIDCMMKYLSGGENDLQVISVVGMAGAGKTFLAMHLFNESSLVGHFDIKVWCTVSQNYQMKDILLTILNQINLVQSDDTKEMDDQELADKLCRSLKRRRYLVVIDDVWDVSLWNYLCRYFPNDKTQS</sequence>
<organism evidence="6 7">
    <name type="scientific">Lithospermum erythrorhizon</name>
    <name type="common">Purple gromwell</name>
    <name type="synonym">Lithospermum officinale var. erythrorhizon</name>
    <dbReference type="NCBI Taxonomy" id="34254"/>
    <lineage>
        <taxon>Eukaryota</taxon>
        <taxon>Viridiplantae</taxon>
        <taxon>Streptophyta</taxon>
        <taxon>Embryophyta</taxon>
        <taxon>Tracheophyta</taxon>
        <taxon>Spermatophyta</taxon>
        <taxon>Magnoliopsida</taxon>
        <taxon>eudicotyledons</taxon>
        <taxon>Gunneridae</taxon>
        <taxon>Pentapetalae</taxon>
        <taxon>asterids</taxon>
        <taxon>lamiids</taxon>
        <taxon>Boraginales</taxon>
        <taxon>Boraginaceae</taxon>
        <taxon>Boraginoideae</taxon>
        <taxon>Lithospermeae</taxon>
        <taxon>Lithospermum</taxon>
    </lineage>
</organism>
<accession>A0AAV3PMN8</accession>
<dbReference type="GO" id="GO:0006952">
    <property type="term" value="P:defense response"/>
    <property type="evidence" value="ECO:0007669"/>
    <property type="project" value="UniProtKB-KW"/>
</dbReference>
<dbReference type="InterPro" id="IPR027417">
    <property type="entry name" value="P-loop_NTPase"/>
</dbReference>
<comment type="caution">
    <text evidence="6">The sequence shown here is derived from an EMBL/GenBank/DDBJ whole genome shotgun (WGS) entry which is preliminary data.</text>
</comment>
<dbReference type="FunFam" id="3.40.50.300:FF:001091">
    <property type="entry name" value="Probable disease resistance protein At1g61300"/>
    <property type="match status" value="1"/>
</dbReference>
<dbReference type="EMBL" id="BAABME010018081">
    <property type="protein sequence ID" value="GAA0152520.1"/>
    <property type="molecule type" value="Genomic_DNA"/>
</dbReference>
<evidence type="ECO:0000256" key="4">
    <source>
        <dbReference type="ARBA" id="ARBA00022840"/>
    </source>
</evidence>
<dbReference type="SUPFAM" id="SSF52540">
    <property type="entry name" value="P-loop containing nucleoside triphosphate hydrolases"/>
    <property type="match status" value="1"/>
</dbReference>
<dbReference type="GO" id="GO:0043531">
    <property type="term" value="F:ADP binding"/>
    <property type="evidence" value="ECO:0007669"/>
    <property type="project" value="InterPro"/>
</dbReference>
<evidence type="ECO:0000313" key="6">
    <source>
        <dbReference type="EMBL" id="GAA0152520.1"/>
    </source>
</evidence>
<dbReference type="PANTHER" id="PTHR19338">
    <property type="entry name" value="TRANSLOCASE OF INNER MITOCHONDRIAL MEMBRANE 13 HOMOLOG"/>
    <property type="match status" value="1"/>
</dbReference>
<evidence type="ECO:0000256" key="2">
    <source>
        <dbReference type="ARBA" id="ARBA00022741"/>
    </source>
</evidence>
<comment type="similarity">
    <text evidence="1">Belongs to the disease resistance NB-LRR family.</text>
</comment>
<keyword evidence="2" id="KW-0547">Nucleotide-binding</keyword>
<keyword evidence="4" id="KW-0067">ATP-binding</keyword>
<evidence type="ECO:0000259" key="5">
    <source>
        <dbReference type="Pfam" id="PF00931"/>
    </source>
</evidence>
<dbReference type="PRINTS" id="PR00364">
    <property type="entry name" value="DISEASERSIST"/>
</dbReference>
<dbReference type="PANTHER" id="PTHR19338:SF73">
    <property type="entry name" value="DISEASE RESISTANCE PROTEIN RGA2-LIKE"/>
    <property type="match status" value="1"/>
</dbReference>
<protein>
    <recommendedName>
        <fullName evidence="5">NB-ARC domain-containing protein</fullName>
    </recommendedName>
</protein>
<dbReference type="InterPro" id="IPR002182">
    <property type="entry name" value="NB-ARC"/>
</dbReference>
<keyword evidence="7" id="KW-1185">Reference proteome</keyword>
<keyword evidence="3" id="KW-0611">Plant defense</keyword>
<dbReference type="Gene3D" id="3.40.50.300">
    <property type="entry name" value="P-loop containing nucleotide triphosphate hydrolases"/>
    <property type="match status" value="1"/>
</dbReference>